<feature type="domain" description="PTS EIIB type-1" evidence="5">
    <location>
        <begin position="43"/>
        <end position="121"/>
    </location>
</feature>
<protein>
    <submittedName>
        <fullName evidence="6">PTS glucose transporter subunit IIB</fullName>
    </submittedName>
</protein>
<reference evidence="6" key="1">
    <citation type="submission" date="2022-08" db="EMBL/GenBank/DDBJ databases">
        <title>Complete genome sequence of Mycoplasma molare type strain H 542.</title>
        <authorList>
            <person name="Spergser J."/>
        </authorList>
    </citation>
    <scope>NUCLEOTIDE SEQUENCE</scope>
    <source>
        <strain evidence="6">H 542</strain>
    </source>
</reference>
<keyword evidence="4" id="KW-0812">Transmembrane</keyword>
<keyword evidence="6" id="KW-0762">Sugar transport</keyword>
<proteinExistence type="predicted"/>
<gene>
    <name evidence="6" type="ORF">NX772_03445</name>
</gene>
<keyword evidence="7" id="KW-1185">Reference proteome</keyword>
<dbReference type="PROSITE" id="PS51098">
    <property type="entry name" value="PTS_EIIB_TYPE_1"/>
    <property type="match status" value="1"/>
</dbReference>
<evidence type="ECO:0000313" key="6">
    <source>
        <dbReference type="EMBL" id="UWD34117.1"/>
    </source>
</evidence>
<sequence length="121" mass="14161">MKTKDKIMIFFLTIITFGTIWIYWNSKKKNNKKNELSRSEKISFDINDLILFLGDINNIQNVENTHKKVKIYIKDSNLVKTEEIQKLKGISSTLVSSEYVNIIVGNVAEFLKEELSRKMEK</sequence>
<dbReference type="SUPFAM" id="SSF55604">
    <property type="entry name" value="Glucose permease domain IIB"/>
    <property type="match status" value="1"/>
</dbReference>
<dbReference type="RefSeq" id="WP_027123138.1">
    <property type="nucleotide sequence ID" value="NZ_CP103423.1"/>
</dbReference>
<evidence type="ECO:0000259" key="5">
    <source>
        <dbReference type="PROSITE" id="PS51098"/>
    </source>
</evidence>
<keyword evidence="2" id="KW-0598">Phosphotransferase system</keyword>
<evidence type="ECO:0000256" key="3">
    <source>
        <dbReference type="PROSITE-ProRule" id="PRU00421"/>
    </source>
</evidence>
<keyword evidence="6" id="KW-0813">Transport</keyword>
<evidence type="ECO:0000256" key="2">
    <source>
        <dbReference type="ARBA" id="ARBA00022683"/>
    </source>
</evidence>
<accession>A0ABY5TTX1</accession>
<dbReference type="InterPro" id="IPR001996">
    <property type="entry name" value="PTS_IIB_1"/>
</dbReference>
<evidence type="ECO:0000256" key="4">
    <source>
        <dbReference type="SAM" id="Phobius"/>
    </source>
</evidence>
<evidence type="ECO:0000256" key="1">
    <source>
        <dbReference type="ARBA" id="ARBA00022679"/>
    </source>
</evidence>
<feature type="transmembrane region" description="Helical" evidence="4">
    <location>
        <begin position="7"/>
        <end position="24"/>
    </location>
</feature>
<comment type="caution">
    <text evidence="3">Lacks conserved residue(s) required for the propagation of feature annotation.</text>
</comment>
<evidence type="ECO:0000313" key="7">
    <source>
        <dbReference type="Proteomes" id="UP001058364"/>
    </source>
</evidence>
<organism evidence="6 7">
    <name type="scientific">Mesomycoplasma molare</name>
    <dbReference type="NCBI Taxonomy" id="171288"/>
    <lineage>
        <taxon>Bacteria</taxon>
        <taxon>Bacillati</taxon>
        <taxon>Mycoplasmatota</taxon>
        <taxon>Mycoplasmoidales</taxon>
        <taxon>Metamycoplasmataceae</taxon>
        <taxon>Mesomycoplasma</taxon>
    </lineage>
</organism>
<dbReference type="Gene3D" id="3.30.1360.60">
    <property type="entry name" value="Glucose permease domain IIB"/>
    <property type="match status" value="1"/>
</dbReference>
<dbReference type="Proteomes" id="UP001058364">
    <property type="component" value="Chromosome"/>
</dbReference>
<dbReference type="InterPro" id="IPR036878">
    <property type="entry name" value="Glu_permease_IIB"/>
</dbReference>
<name>A0ABY5TTX1_9BACT</name>
<keyword evidence="4" id="KW-0472">Membrane</keyword>
<keyword evidence="1" id="KW-0808">Transferase</keyword>
<keyword evidence="4" id="KW-1133">Transmembrane helix</keyword>
<dbReference type="EMBL" id="CP103423">
    <property type="protein sequence ID" value="UWD34117.1"/>
    <property type="molecule type" value="Genomic_DNA"/>
</dbReference>